<dbReference type="InterPro" id="IPR029021">
    <property type="entry name" value="Prot-tyrosine_phosphatase-like"/>
</dbReference>
<proteinExistence type="inferred from homology"/>
<evidence type="ECO:0000256" key="2">
    <source>
        <dbReference type="ARBA" id="ARBA00013064"/>
    </source>
</evidence>
<keyword evidence="3" id="KW-0378">Hydrolase</keyword>
<evidence type="ECO:0000256" key="4">
    <source>
        <dbReference type="ARBA" id="ARBA00022912"/>
    </source>
</evidence>
<dbReference type="InterPro" id="IPR000387">
    <property type="entry name" value="Tyr_Pase_dom"/>
</dbReference>
<name>A0A6U4IXD5_HEMAN</name>
<feature type="domain" description="Tyrosine specific protein phosphatases" evidence="6">
    <location>
        <begin position="153"/>
        <end position="211"/>
    </location>
</feature>
<dbReference type="SUPFAM" id="SSF52799">
    <property type="entry name" value="(Phosphotyrosine protein) phosphatases II"/>
    <property type="match status" value="1"/>
</dbReference>
<dbReference type="EC" id="3.1.3.48" evidence="2"/>
<dbReference type="EMBL" id="HBFX01046390">
    <property type="protein sequence ID" value="CAD8976888.1"/>
    <property type="molecule type" value="Transcribed_RNA"/>
</dbReference>
<evidence type="ECO:0000256" key="5">
    <source>
        <dbReference type="SAM" id="MobiDB-lite"/>
    </source>
</evidence>
<dbReference type="Gene3D" id="3.90.190.10">
    <property type="entry name" value="Protein tyrosine phosphatase superfamily"/>
    <property type="match status" value="1"/>
</dbReference>
<sequence>MSGGGARVDRQPLVRSATMTSSSNSKPHAPPLLQRQSSAPGLRKGGSSSLSRTSHSHPITVSPVSKTGSGRLGLCYCPGKNLVREGIKWERDLDIDLRDMKERHRVDVVVCLLSPAELRSLGVRRDYCESVVKSGMELIMHPIIEMAAPDDIGSARELVERVVGELAKGKRVVMHCRGGMGRAGMMAACVLYRVGEAQGHKAAIEMVRKRRGKGAVESRAQEAFVAKYQQLGVKVGWEGEGPAGDQQEPP</sequence>
<feature type="region of interest" description="Disordered" evidence="5">
    <location>
        <begin position="1"/>
        <end position="64"/>
    </location>
</feature>
<organism evidence="7">
    <name type="scientific">Hemiselmis andersenii</name>
    <name type="common">Cryptophyte alga</name>
    <dbReference type="NCBI Taxonomy" id="464988"/>
    <lineage>
        <taxon>Eukaryota</taxon>
        <taxon>Cryptophyceae</taxon>
        <taxon>Cryptomonadales</taxon>
        <taxon>Hemiselmidaceae</taxon>
        <taxon>Hemiselmis</taxon>
    </lineage>
</organism>
<gene>
    <name evidence="7" type="ORF">HAND00432_LOCUS27896</name>
</gene>
<dbReference type="CDD" id="cd14505">
    <property type="entry name" value="CDKN3-like"/>
    <property type="match status" value="1"/>
</dbReference>
<feature type="compositionally biased region" description="Low complexity" evidence="5">
    <location>
        <begin position="45"/>
        <end position="57"/>
    </location>
</feature>
<keyword evidence="4" id="KW-0904">Protein phosphatase</keyword>
<dbReference type="InterPro" id="IPR022778">
    <property type="entry name" value="CDKN3"/>
</dbReference>
<dbReference type="PROSITE" id="PS50056">
    <property type="entry name" value="TYR_PHOSPHATASE_2"/>
    <property type="match status" value="1"/>
</dbReference>
<evidence type="ECO:0000313" key="7">
    <source>
        <dbReference type="EMBL" id="CAD8976888.1"/>
    </source>
</evidence>
<accession>A0A6U4IXD5</accession>
<feature type="compositionally biased region" description="Polar residues" evidence="5">
    <location>
        <begin position="17"/>
        <end position="26"/>
    </location>
</feature>
<comment type="similarity">
    <text evidence="1">Belongs to the protein-tyrosine phosphatase family.</text>
</comment>
<dbReference type="Pfam" id="PF05706">
    <property type="entry name" value="CDKN3"/>
    <property type="match status" value="1"/>
</dbReference>
<reference evidence="7" key="1">
    <citation type="submission" date="2021-01" db="EMBL/GenBank/DDBJ databases">
        <authorList>
            <person name="Corre E."/>
            <person name="Pelletier E."/>
            <person name="Niang G."/>
            <person name="Scheremetjew M."/>
            <person name="Finn R."/>
            <person name="Kale V."/>
            <person name="Holt S."/>
            <person name="Cochrane G."/>
            <person name="Meng A."/>
            <person name="Brown T."/>
            <person name="Cohen L."/>
        </authorList>
    </citation>
    <scope>NUCLEOTIDE SEQUENCE</scope>
    <source>
        <strain evidence="7">CCMP644</strain>
    </source>
</reference>
<evidence type="ECO:0000256" key="3">
    <source>
        <dbReference type="ARBA" id="ARBA00022801"/>
    </source>
</evidence>
<evidence type="ECO:0000256" key="1">
    <source>
        <dbReference type="ARBA" id="ARBA00009580"/>
    </source>
</evidence>
<protein>
    <recommendedName>
        <fullName evidence="2">protein-tyrosine-phosphatase</fullName>
        <ecNumber evidence="2">3.1.3.48</ecNumber>
    </recommendedName>
</protein>
<dbReference type="GO" id="GO:0004725">
    <property type="term" value="F:protein tyrosine phosphatase activity"/>
    <property type="evidence" value="ECO:0007669"/>
    <property type="project" value="UniProtKB-EC"/>
</dbReference>
<evidence type="ECO:0000259" key="6">
    <source>
        <dbReference type="PROSITE" id="PS50056"/>
    </source>
</evidence>
<dbReference type="PANTHER" id="PTHR23339">
    <property type="entry name" value="TYROSINE SPECIFIC PROTEIN PHOSPHATASE AND DUAL SPECIFICITY PROTEIN PHOSPHATASE"/>
    <property type="match status" value="1"/>
</dbReference>
<dbReference type="AlphaFoldDB" id="A0A6U4IXD5"/>
<dbReference type="InterPro" id="IPR050561">
    <property type="entry name" value="PTP"/>
</dbReference>